<sequence>MKGFCAVIILAFLAACAPVRVQYDYEPGTVFANYSTYALVEGLQSGLSELDERRLLEAVDRELRSKGFTLSEDAGLLLDIQSNIYQDPNQSSVGFGLGGTGRNVGGGVSVGVPLSAGQLQREIRFELIDPRRGRTLWQAFSQDRFDEMATPLQREERFAQIAARVFGGFPPEK</sequence>
<feature type="domain" description="DUF4136" evidence="2">
    <location>
        <begin position="21"/>
        <end position="171"/>
    </location>
</feature>
<dbReference type="Pfam" id="PF13590">
    <property type="entry name" value="DUF4136"/>
    <property type="match status" value="1"/>
</dbReference>
<dbReference type="Gene3D" id="3.30.160.670">
    <property type="match status" value="1"/>
</dbReference>
<reference evidence="3 4" key="1">
    <citation type="submission" date="2022-06" db="EMBL/GenBank/DDBJ databases">
        <authorList>
            <person name="Xuan X."/>
        </authorList>
    </citation>
    <scope>NUCLEOTIDE SEQUENCE [LARGE SCALE GENOMIC DNA]</scope>
    <source>
        <strain evidence="3 4">2V75</strain>
    </source>
</reference>
<organism evidence="3 4">
    <name type="scientific">Robiginitalea marina</name>
    <dbReference type="NCBI Taxonomy" id="2954105"/>
    <lineage>
        <taxon>Bacteria</taxon>
        <taxon>Pseudomonadati</taxon>
        <taxon>Bacteroidota</taxon>
        <taxon>Flavobacteriia</taxon>
        <taxon>Flavobacteriales</taxon>
        <taxon>Flavobacteriaceae</taxon>
        <taxon>Robiginitalea</taxon>
    </lineage>
</organism>
<feature type="signal peptide" evidence="1">
    <location>
        <begin position="1"/>
        <end position="17"/>
    </location>
</feature>
<feature type="chain" id="PRO_5046074076" evidence="1">
    <location>
        <begin position="18"/>
        <end position="173"/>
    </location>
</feature>
<protein>
    <submittedName>
        <fullName evidence="3">DUF4136 domain-containing protein</fullName>
    </submittedName>
</protein>
<accession>A0ABT1B1B8</accession>
<proteinExistence type="predicted"/>
<dbReference type="Proteomes" id="UP001206312">
    <property type="component" value="Unassembled WGS sequence"/>
</dbReference>
<dbReference type="PROSITE" id="PS51257">
    <property type="entry name" value="PROKAR_LIPOPROTEIN"/>
    <property type="match status" value="1"/>
</dbReference>
<dbReference type="InterPro" id="IPR025411">
    <property type="entry name" value="DUF4136"/>
</dbReference>
<dbReference type="RefSeq" id="WP_252741580.1">
    <property type="nucleotide sequence ID" value="NZ_JAMXIB010000007.1"/>
</dbReference>
<keyword evidence="1" id="KW-0732">Signal</keyword>
<comment type="caution">
    <text evidence="3">The sequence shown here is derived from an EMBL/GenBank/DDBJ whole genome shotgun (WGS) entry which is preliminary data.</text>
</comment>
<evidence type="ECO:0000313" key="3">
    <source>
        <dbReference type="EMBL" id="MCO5725203.1"/>
    </source>
</evidence>
<evidence type="ECO:0000256" key="1">
    <source>
        <dbReference type="SAM" id="SignalP"/>
    </source>
</evidence>
<gene>
    <name evidence="3" type="ORF">NG653_10080</name>
</gene>
<dbReference type="EMBL" id="JAMXIB010000007">
    <property type="protein sequence ID" value="MCO5725203.1"/>
    <property type="molecule type" value="Genomic_DNA"/>
</dbReference>
<keyword evidence="4" id="KW-1185">Reference proteome</keyword>
<evidence type="ECO:0000259" key="2">
    <source>
        <dbReference type="Pfam" id="PF13590"/>
    </source>
</evidence>
<name>A0ABT1B1B8_9FLAO</name>
<evidence type="ECO:0000313" key="4">
    <source>
        <dbReference type="Proteomes" id="UP001206312"/>
    </source>
</evidence>